<reference evidence="3" key="1">
    <citation type="journal article" date="2009" name="Genome Res.">
        <title>Comparative genomic analyses of the human fungal pathogens Coccidioides and their relatives.</title>
        <authorList>
            <person name="Sharpton T.J."/>
            <person name="Stajich J.E."/>
            <person name="Rounsley S.D."/>
            <person name="Gardner M.J."/>
            <person name="Wortman J.R."/>
            <person name="Jordar V.S."/>
            <person name="Maiti R."/>
            <person name="Kodira C.D."/>
            <person name="Neafsey D.E."/>
            <person name="Zeng Q."/>
            <person name="Hung C.-Y."/>
            <person name="McMahan C."/>
            <person name="Muszewska A."/>
            <person name="Grynberg M."/>
            <person name="Mandel M.A."/>
            <person name="Kellner E.M."/>
            <person name="Barker B.M."/>
            <person name="Galgiani J.N."/>
            <person name="Orbach M.J."/>
            <person name="Kirkland T.N."/>
            <person name="Cole G.T."/>
            <person name="Henn M.R."/>
            <person name="Birren B.W."/>
            <person name="Taylor J.W."/>
        </authorList>
    </citation>
    <scope>NUCLEOTIDE SEQUENCE [LARGE SCALE GENOMIC DNA]</scope>
    <source>
        <strain evidence="3">RS</strain>
    </source>
</reference>
<organism evidence="2 3">
    <name type="scientific">Coccidioides immitis (strain RS)</name>
    <name type="common">Valley fever fungus</name>
    <dbReference type="NCBI Taxonomy" id="246410"/>
    <lineage>
        <taxon>Eukaryota</taxon>
        <taxon>Fungi</taxon>
        <taxon>Dikarya</taxon>
        <taxon>Ascomycota</taxon>
        <taxon>Pezizomycotina</taxon>
        <taxon>Eurotiomycetes</taxon>
        <taxon>Eurotiomycetidae</taxon>
        <taxon>Onygenales</taxon>
        <taxon>Onygenaceae</taxon>
        <taxon>Coccidioides</taxon>
    </lineage>
</organism>
<gene>
    <name evidence="2" type="ORF">CIMG_13768</name>
</gene>
<dbReference type="AlphaFoldDB" id="J3KCT4"/>
<dbReference type="Proteomes" id="UP000001261">
    <property type="component" value="Unassembled WGS sequence"/>
</dbReference>
<keyword evidence="3" id="KW-1185">Reference proteome</keyword>
<dbReference type="EMBL" id="GG704916">
    <property type="protein sequence ID" value="EAS33085.3"/>
    <property type="molecule type" value="Genomic_DNA"/>
</dbReference>
<dbReference type="KEGG" id="cim:CIMG_13768"/>
<proteinExistence type="predicted"/>
<evidence type="ECO:0000313" key="2">
    <source>
        <dbReference type="EMBL" id="EAS33085.3"/>
    </source>
</evidence>
<accession>J3KCT4</accession>
<name>J3KCT4_COCIM</name>
<dbReference type="InParanoid" id="J3KCT4"/>
<feature type="region of interest" description="Disordered" evidence="1">
    <location>
        <begin position="13"/>
        <end position="82"/>
    </location>
</feature>
<feature type="compositionally biased region" description="Basic and acidic residues" evidence="1">
    <location>
        <begin position="47"/>
        <end position="62"/>
    </location>
</feature>
<dbReference type="GeneID" id="24165395"/>
<dbReference type="RefSeq" id="XP_001244668.2">
    <property type="nucleotide sequence ID" value="XM_001244667.2"/>
</dbReference>
<evidence type="ECO:0000256" key="1">
    <source>
        <dbReference type="SAM" id="MobiDB-lite"/>
    </source>
</evidence>
<reference evidence="3" key="2">
    <citation type="journal article" date="2010" name="Genome Res.">
        <title>Population genomic sequencing of Coccidioides fungi reveals recent hybridization and transposon control.</title>
        <authorList>
            <person name="Neafsey D.E."/>
            <person name="Barker B.M."/>
            <person name="Sharpton T.J."/>
            <person name="Stajich J.E."/>
            <person name="Park D.J."/>
            <person name="Whiston E."/>
            <person name="Hung C.-Y."/>
            <person name="McMahan C."/>
            <person name="White J."/>
            <person name="Sykes S."/>
            <person name="Heiman D."/>
            <person name="Young S."/>
            <person name="Zeng Q."/>
            <person name="Abouelleil A."/>
            <person name="Aftuck L."/>
            <person name="Bessette D."/>
            <person name="Brown A."/>
            <person name="FitzGerald M."/>
            <person name="Lui A."/>
            <person name="Macdonald J.P."/>
            <person name="Priest M."/>
            <person name="Orbach M.J."/>
            <person name="Galgiani J.N."/>
            <person name="Kirkland T.N."/>
            <person name="Cole G.T."/>
            <person name="Birren B.W."/>
            <person name="Henn M.R."/>
            <person name="Taylor J.W."/>
            <person name="Rounsley S.D."/>
        </authorList>
    </citation>
    <scope>GENOME REANNOTATION</scope>
    <source>
        <strain evidence="3">RS</strain>
    </source>
</reference>
<sequence>MVAWFWTSRARTDDFPHKCKSSPKNIRPSKRSDDCKKPGSQPYDAFPVRRDRREVRRDQSRKERPRSHQISMHSRNEWDQNPLVHGNTPGFCYEPQTPKLTFAAIELGNISALLVCYPFVCLGCLKRL</sequence>
<protein>
    <submittedName>
        <fullName evidence="2">Uncharacterized protein</fullName>
    </submittedName>
</protein>
<evidence type="ECO:0000313" key="3">
    <source>
        <dbReference type="Proteomes" id="UP000001261"/>
    </source>
</evidence>
<dbReference type="VEuPathDB" id="FungiDB:CIMG_13768"/>